<evidence type="ECO:0000259" key="12">
    <source>
        <dbReference type="PROSITE" id="PS51846"/>
    </source>
</evidence>
<evidence type="ECO:0008006" key="15">
    <source>
        <dbReference type="Google" id="ProtNLM"/>
    </source>
</evidence>
<feature type="transmembrane region" description="Helical" evidence="10">
    <location>
        <begin position="55"/>
        <end position="74"/>
    </location>
</feature>
<dbReference type="SUPFAM" id="SSF54631">
    <property type="entry name" value="CBS-domain pair"/>
    <property type="match status" value="1"/>
</dbReference>
<keyword evidence="6 8" id="KW-0472">Membrane</keyword>
<dbReference type="eggNOG" id="COG1253">
    <property type="taxonomic scope" value="Bacteria"/>
</dbReference>
<reference evidence="13 14" key="1">
    <citation type="submission" date="2012-02" db="EMBL/GenBank/DDBJ databases">
        <title>Complete genome sequence of Phycisphaera mikurensis NBRC 102666.</title>
        <authorList>
            <person name="Ankai A."/>
            <person name="Hosoyama A."/>
            <person name="Terui Y."/>
            <person name="Sekine M."/>
            <person name="Fukai R."/>
            <person name="Kato Y."/>
            <person name="Nakamura S."/>
            <person name="Yamada-Narita S."/>
            <person name="Kawakoshi A."/>
            <person name="Fukunaga Y."/>
            <person name="Yamazaki S."/>
            <person name="Fujita N."/>
        </authorList>
    </citation>
    <scope>NUCLEOTIDE SEQUENCE [LARGE SCALE GENOMIC DNA]</scope>
    <source>
        <strain evidence="14">NBRC 102666 / KCTC 22515 / FYK2301M01</strain>
    </source>
</reference>
<dbReference type="GO" id="GO:0005886">
    <property type="term" value="C:plasma membrane"/>
    <property type="evidence" value="ECO:0007669"/>
    <property type="project" value="TreeGrafter"/>
</dbReference>
<evidence type="ECO:0000256" key="1">
    <source>
        <dbReference type="ARBA" id="ARBA00004141"/>
    </source>
</evidence>
<evidence type="ECO:0000313" key="13">
    <source>
        <dbReference type="EMBL" id="BAM05361.1"/>
    </source>
</evidence>
<feature type="transmembrane region" description="Helical" evidence="10">
    <location>
        <begin position="86"/>
        <end position="105"/>
    </location>
</feature>
<proteinExistence type="predicted"/>
<dbReference type="PROSITE" id="PS51371">
    <property type="entry name" value="CBS"/>
    <property type="match status" value="1"/>
</dbReference>
<dbReference type="KEGG" id="phm:PSMK_32020"/>
<evidence type="ECO:0000256" key="8">
    <source>
        <dbReference type="PROSITE-ProRule" id="PRU01193"/>
    </source>
</evidence>
<keyword evidence="3" id="KW-0677">Repeat</keyword>
<keyword evidence="4 8" id="KW-1133">Transmembrane helix</keyword>
<dbReference type="Pfam" id="PF00571">
    <property type="entry name" value="CBS"/>
    <property type="match status" value="1"/>
</dbReference>
<protein>
    <recommendedName>
        <fullName evidence="15">Transporter</fullName>
    </recommendedName>
</protein>
<organism evidence="13 14">
    <name type="scientific">Phycisphaera mikurensis (strain NBRC 102666 / KCTC 22515 / FYK2301M01)</name>
    <dbReference type="NCBI Taxonomy" id="1142394"/>
    <lineage>
        <taxon>Bacteria</taxon>
        <taxon>Pseudomonadati</taxon>
        <taxon>Planctomycetota</taxon>
        <taxon>Phycisphaerae</taxon>
        <taxon>Phycisphaerales</taxon>
        <taxon>Phycisphaeraceae</taxon>
        <taxon>Phycisphaera</taxon>
    </lineage>
</organism>
<dbReference type="InterPro" id="IPR002550">
    <property type="entry name" value="CNNM"/>
</dbReference>
<keyword evidence="2 8" id="KW-0812">Transmembrane</keyword>
<dbReference type="InterPro" id="IPR000644">
    <property type="entry name" value="CBS_dom"/>
</dbReference>
<keyword evidence="5 7" id="KW-0129">CBS domain</keyword>
<feature type="transmembrane region" description="Helical" evidence="10">
    <location>
        <begin position="117"/>
        <end position="136"/>
    </location>
</feature>
<dbReference type="InterPro" id="IPR044751">
    <property type="entry name" value="Ion_transp-like_CBS"/>
</dbReference>
<evidence type="ECO:0000256" key="10">
    <source>
        <dbReference type="SAM" id="Phobius"/>
    </source>
</evidence>
<evidence type="ECO:0000256" key="5">
    <source>
        <dbReference type="ARBA" id="ARBA00023122"/>
    </source>
</evidence>
<dbReference type="CDD" id="cd04590">
    <property type="entry name" value="CBS_pair_CorC_HlyC_assoc"/>
    <property type="match status" value="1"/>
</dbReference>
<evidence type="ECO:0000256" key="9">
    <source>
        <dbReference type="SAM" id="MobiDB-lite"/>
    </source>
</evidence>
<dbReference type="Gene3D" id="3.10.580.10">
    <property type="entry name" value="CBS-domain"/>
    <property type="match status" value="1"/>
</dbReference>
<evidence type="ECO:0000256" key="4">
    <source>
        <dbReference type="ARBA" id="ARBA00022989"/>
    </source>
</evidence>
<dbReference type="InterPro" id="IPR046342">
    <property type="entry name" value="CBS_dom_sf"/>
</dbReference>
<evidence type="ECO:0000256" key="7">
    <source>
        <dbReference type="PROSITE-ProRule" id="PRU00703"/>
    </source>
</evidence>
<feature type="transmembrane region" description="Helical" evidence="10">
    <location>
        <begin position="6"/>
        <end position="34"/>
    </location>
</feature>
<evidence type="ECO:0000256" key="2">
    <source>
        <dbReference type="ARBA" id="ARBA00022692"/>
    </source>
</evidence>
<dbReference type="Pfam" id="PF01595">
    <property type="entry name" value="CNNM"/>
    <property type="match status" value="1"/>
</dbReference>
<dbReference type="STRING" id="1142394.PSMK_32020"/>
<feature type="domain" description="CBS" evidence="11">
    <location>
        <begin position="195"/>
        <end position="255"/>
    </location>
</feature>
<dbReference type="PANTHER" id="PTHR22777">
    <property type="entry name" value="HEMOLYSIN-RELATED"/>
    <property type="match status" value="1"/>
</dbReference>
<dbReference type="PROSITE" id="PS51846">
    <property type="entry name" value="CNNM"/>
    <property type="match status" value="1"/>
</dbReference>
<dbReference type="PANTHER" id="PTHR22777:SF4">
    <property type="entry name" value="UPF0053 PROTEIN SLL1254"/>
    <property type="match status" value="1"/>
</dbReference>
<evidence type="ECO:0000259" key="11">
    <source>
        <dbReference type="PROSITE" id="PS51371"/>
    </source>
</evidence>
<evidence type="ECO:0000256" key="6">
    <source>
        <dbReference type="ARBA" id="ARBA00023136"/>
    </source>
</evidence>
<gene>
    <name evidence="13" type="ordered locus">PSMK_32020</name>
</gene>
<name>I0IJC3_PHYMF</name>
<comment type="subcellular location">
    <subcellularLocation>
        <location evidence="1">Membrane</location>
        <topology evidence="1">Multi-pass membrane protein</topology>
    </subcellularLocation>
</comment>
<dbReference type="AlphaFoldDB" id="I0IJC3"/>
<accession>I0IJC3</accession>
<evidence type="ECO:0000313" key="14">
    <source>
        <dbReference type="Proteomes" id="UP000007881"/>
    </source>
</evidence>
<dbReference type="EMBL" id="AP012338">
    <property type="protein sequence ID" value="BAM05361.1"/>
    <property type="molecule type" value="Genomic_DNA"/>
</dbReference>
<dbReference type="Proteomes" id="UP000007881">
    <property type="component" value="Chromosome"/>
</dbReference>
<keyword evidence="14" id="KW-1185">Reference proteome</keyword>
<feature type="region of interest" description="Disordered" evidence="9">
    <location>
        <begin position="339"/>
        <end position="378"/>
    </location>
</feature>
<evidence type="ECO:0000256" key="3">
    <source>
        <dbReference type="ARBA" id="ARBA00022737"/>
    </source>
</evidence>
<sequence length="378" mass="40003">MLGVYLGLAVGVSFLCSLLEAGLLSVSAGYVGSLEAEGSKTGERLARMKQSIDRPLAAILTLNTIAHTVGAAGVGAQSLKIFGSEWVAATSAIVTLLILVFSEIIPKSLGAANANRLAPFTASVVSFLTWSMFLIITPLQWISSLFGGGHKEALSRAEVASMAEIGLADGALKPEESRVIQNLISLSEVLVSDIMTPRTVAFALADTTTVAQAVEEKGPLRFSRIPVFKEDMDHCLGLVTRSEILHAHAEGKLDTPLAELVSPISRVSHELDVSTLLRRLITGNEHLMLVTDEFGSTDGLVSLEDCLETLLGTEIVDETDGHADMRELARELMKKRRGKAELIAAPPPSAPGAADVLEADPQRPDPEPGIGSGDKPPS</sequence>
<dbReference type="HOGENOM" id="CLU_015237_4_1_0"/>
<feature type="domain" description="CNNM transmembrane" evidence="12">
    <location>
        <begin position="1"/>
        <end position="176"/>
    </location>
</feature>